<reference evidence="5" key="2">
    <citation type="submission" date="2022-05" db="EMBL/GenBank/DDBJ databases">
        <authorList>
            <person name="Kunte H.-J."/>
        </authorList>
    </citation>
    <scope>NUCLEOTIDE SEQUENCE</scope>
    <source>
        <strain evidence="5">G5</strain>
    </source>
</reference>
<dbReference type="InterPro" id="IPR016032">
    <property type="entry name" value="Sig_transdc_resp-reg_C-effctor"/>
</dbReference>
<organism evidence="5 6">
    <name type="scientific">Cupriavidus campinensis</name>
    <dbReference type="NCBI Taxonomy" id="151783"/>
    <lineage>
        <taxon>Bacteria</taxon>
        <taxon>Pseudomonadati</taxon>
        <taxon>Pseudomonadota</taxon>
        <taxon>Betaproteobacteria</taxon>
        <taxon>Burkholderiales</taxon>
        <taxon>Burkholderiaceae</taxon>
        <taxon>Cupriavidus</taxon>
    </lineage>
</organism>
<dbReference type="PROSITE" id="PS50043">
    <property type="entry name" value="HTH_LUXR_2"/>
    <property type="match status" value="1"/>
</dbReference>
<dbReference type="Pfam" id="PF00196">
    <property type="entry name" value="GerE"/>
    <property type="match status" value="1"/>
</dbReference>
<protein>
    <submittedName>
        <fullName evidence="5">Helix-turn-helix transcriptional regulator</fullName>
    </submittedName>
</protein>
<name>A0AAE9I4B5_9BURK</name>
<evidence type="ECO:0000256" key="1">
    <source>
        <dbReference type="ARBA" id="ARBA00023015"/>
    </source>
</evidence>
<dbReference type="CDD" id="cd06170">
    <property type="entry name" value="LuxR_C_like"/>
    <property type="match status" value="1"/>
</dbReference>
<dbReference type="Gene3D" id="1.10.10.10">
    <property type="entry name" value="Winged helix-like DNA-binding domain superfamily/Winged helix DNA-binding domain"/>
    <property type="match status" value="1"/>
</dbReference>
<dbReference type="PRINTS" id="PR00038">
    <property type="entry name" value="HTHLUXR"/>
</dbReference>
<dbReference type="SUPFAM" id="SSF46894">
    <property type="entry name" value="C-terminal effector domain of the bipartite response regulators"/>
    <property type="match status" value="1"/>
</dbReference>
<dbReference type="GO" id="GO:0006355">
    <property type="term" value="P:regulation of DNA-templated transcription"/>
    <property type="evidence" value="ECO:0007669"/>
    <property type="project" value="InterPro"/>
</dbReference>
<dbReference type="PROSITE" id="PS00622">
    <property type="entry name" value="HTH_LUXR_1"/>
    <property type="match status" value="1"/>
</dbReference>
<evidence type="ECO:0000256" key="3">
    <source>
        <dbReference type="ARBA" id="ARBA00023163"/>
    </source>
</evidence>
<evidence type="ECO:0000313" key="6">
    <source>
        <dbReference type="Proteomes" id="UP001056132"/>
    </source>
</evidence>
<dbReference type="PANTHER" id="PTHR44688:SF16">
    <property type="entry name" value="DNA-BINDING TRANSCRIPTIONAL ACTIVATOR DEVR_DOSR"/>
    <property type="match status" value="1"/>
</dbReference>
<accession>A0AAE9I4B5</accession>
<dbReference type="Proteomes" id="UP001056132">
    <property type="component" value="Chromosome 2"/>
</dbReference>
<keyword evidence="1" id="KW-0805">Transcription regulation</keyword>
<dbReference type="InterPro" id="IPR000792">
    <property type="entry name" value="Tscrpt_reg_LuxR_C"/>
</dbReference>
<feature type="domain" description="HTH luxR-type" evidence="4">
    <location>
        <begin position="74"/>
        <end position="139"/>
    </location>
</feature>
<keyword evidence="3" id="KW-0804">Transcription</keyword>
<dbReference type="KEGG" id="ccam:M5D45_25070"/>
<dbReference type="EMBL" id="CP097331">
    <property type="protein sequence ID" value="URF06383.1"/>
    <property type="molecule type" value="Genomic_DNA"/>
</dbReference>
<evidence type="ECO:0000313" key="5">
    <source>
        <dbReference type="EMBL" id="URF06383.1"/>
    </source>
</evidence>
<dbReference type="PANTHER" id="PTHR44688">
    <property type="entry name" value="DNA-BINDING TRANSCRIPTIONAL ACTIVATOR DEVR_DOSR"/>
    <property type="match status" value="1"/>
</dbReference>
<sequence>MLAVIKVDHPGIPGARLDRPRDEHQRYRQVSGRYRIHGPQAPNQYLGKTRYPLHVAAGGLCHDACQYGARAPTPLLPPDTLSKREKDVLEKLSLGLTAKEIGRNLSISPRTVSKHLENIRAKTGLQTLAALMTISRQLRIPMASENPDTQSE</sequence>
<proteinExistence type="predicted"/>
<evidence type="ECO:0000256" key="2">
    <source>
        <dbReference type="ARBA" id="ARBA00023125"/>
    </source>
</evidence>
<reference evidence="5" key="1">
    <citation type="journal article" date="2022" name="Microbiol. Resour. Announc.">
        <title>Genome Sequence of Cupriavidus campinensis Strain G5, a Member of a Bacterial Consortium Capable of Polyethylene Degradation.</title>
        <authorList>
            <person name="Schneider B."/>
            <person name="Pfeiffer F."/>
            <person name="Dyall-Smith M."/>
            <person name="Kunte H.J."/>
        </authorList>
    </citation>
    <scope>NUCLEOTIDE SEQUENCE</scope>
    <source>
        <strain evidence="5">G5</strain>
    </source>
</reference>
<dbReference type="GO" id="GO:0003677">
    <property type="term" value="F:DNA binding"/>
    <property type="evidence" value="ECO:0007669"/>
    <property type="project" value="UniProtKB-KW"/>
</dbReference>
<dbReference type="AlphaFoldDB" id="A0AAE9I4B5"/>
<dbReference type="SMART" id="SM00421">
    <property type="entry name" value="HTH_LUXR"/>
    <property type="match status" value="1"/>
</dbReference>
<gene>
    <name evidence="5" type="ORF">M5D45_25070</name>
</gene>
<dbReference type="InterPro" id="IPR036388">
    <property type="entry name" value="WH-like_DNA-bd_sf"/>
</dbReference>
<keyword evidence="2" id="KW-0238">DNA-binding</keyword>
<evidence type="ECO:0000259" key="4">
    <source>
        <dbReference type="PROSITE" id="PS50043"/>
    </source>
</evidence>